<dbReference type="PANTHER" id="PTHR36151:SF3">
    <property type="entry name" value="ER-BOUND OXYGENASE MPAB_MPAB'_RUBBER OXYGENASE CATALYTIC DOMAIN-CONTAINING PROTEIN"/>
    <property type="match status" value="1"/>
</dbReference>
<accession>A0A838A9X9</accession>
<dbReference type="PANTHER" id="PTHR36151">
    <property type="entry name" value="BLR2777 PROTEIN"/>
    <property type="match status" value="1"/>
</dbReference>
<reference evidence="3 4" key="1">
    <citation type="submission" date="2020-07" db="EMBL/GenBank/DDBJ databases">
        <title>Genome of Haloechinothrix sp.</title>
        <authorList>
            <person name="Tang S.-K."/>
            <person name="Yang L."/>
            <person name="Zhu W.-Y."/>
        </authorList>
    </citation>
    <scope>NUCLEOTIDE SEQUENCE [LARGE SCALE GENOMIC DNA]</scope>
    <source>
        <strain evidence="3 4">YIM 98757</strain>
    </source>
</reference>
<proteinExistence type="predicted"/>
<name>A0A838A9X9_9PSEU</name>
<evidence type="ECO:0000256" key="1">
    <source>
        <dbReference type="SAM" id="MobiDB-lite"/>
    </source>
</evidence>
<dbReference type="GO" id="GO:0016491">
    <property type="term" value="F:oxidoreductase activity"/>
    <property type="evidence" value="ECO:0007669"/>
    <property type="project" value="InterPro"/>
</dbReference>
<comment type="caution">
    <text evidence="3">The sequence shown here is derived from an EMBL/GenBank/DDBJ whole genome shotgun (WGS) entry which is preliminary data.</text>
</comment>
<organism evidence="3 4">
    <name type="scientific">Haloechinothrix aidingensis</name>
    <dbReference type="NCBI Taxonomy" id="2752311"/>
    <lineage>
        <taxon>Bacteria</taxon>
        <taxon>Bacillati</taxon>
        <taxon>Actinomycetota</taxon>
        <taxon>Actinomycetes</taxon>
        <taxon>Pseudonocardiales</taxon>
        <taxon>Pseudonocardiaceae</taxon>
        <taxon>Haloechinothrix</taxon>
    </lineage>
</organism>
<dbReference type="RefSeq" id="WP_180892596.1">
    <property type="nucleotide sequence ID" value="NZ_JACCKD010000003.1"/>
</dbReference>
<keyword evidence="4" id="KW-1185">Reference proteome</keyword>
<protein>
    <submittedName>
        <fullName evidence="3">DUF2236 domain-containing protein</fullName>
    </submittedName>
</protein>
<gene>
    <name evidence="3" type="ORF">H0B56_09375</name>
</gene>
<dbReference type="AlphaFoldDB" id="A0A838A9X9"/>
<dbReference type="Proteomes" id="UP000582974">
    <property type="component" value="Unassembled WGS sequence"/>
</dbReference>
<evidence type="ECO:0000259" key="2">
    <source>
        <dbReference type="Pfam" id="PF09995"/>
    </source>
</evidence>
<feature type="region of interest" description="Disordered" evidence="1">
    <location>
        <begin position="1"/>
        <end position="25"/>
    </location>
</feature>
<evidence type="ECO:0000313" key="3">
    <source>
        <dbReference type="EMBL" id="MBA0125749.1"/>
    </source>
</evidence>
<feature type="region of interest" description="Disordered" evidence="1">
    <location>
        <begin position="299"/>
        <end position="339"/>
    </location>
</feature>
<dbReference type="InterPro" id="IPR018713">
    <property type="entry name" value="MPAB/Lcp_cat_dom"/>
</dbReference>
<dbReference type="Pfam" id="PF09995">
    <property type="entry name" value="MPAB_Lcp_cat"/>
    <property type="match status" value="1"/>
</dbReference>
<feature type="domain" description="ER-bound oxygenase mpaB/mpaB'/Rubber oxygenase catalytic" evidence="2">
    <location>
        <begin position="33"/>
        <end position="268"/>
    </location>
</feature>
<dbReference type="EMBL" id="JACCKD010000003">
    <property type="protein sequence ID" value="MBA0125749.1"/>
    <property type="molecule type" value="Genomic_DNA"/>
</dbReference>
<evidence type="ECO:0000313" key="4">
    <source>
        <dbReference type="Proteomes" id="UP000582974"/>
    </source>
</evidence>
<sequence length="339" mass="39148">MVQYDVPADARPRASGGAQRAAPEPLGPESLTWRYFGDWRGILLALWAGSMQNMHPQLGAGVEEHSQFFTERFARLFRSLYPIYGVVYDGERAATTAREVRGYHTEVSGVDRHGQAYHALTPETYYWAHATFFMGMIVFQDRLGEGLSEEAKRALYDESVRWYGLYGMSMRPVPADWEEFQRYWEHMCTSVLEVNNATRDVLDLSELSRPPALWWLPEPLWRVLRRPVARGFTWLTVGLYHPAVRARLGYRWGRGDEAAFRVVGAVTSACWNLVPFEWRYHPRARAAWRRARRARAATGTVETPYRNLPPRAERDSPKHYSPPVEPASRGLSRLTRRFL</sequence>